<organism evidence="3 4">
    <name type="scientific">Clostridium baratii</name>
    <dbReference type="NCBI Taxonomy" id="1561"/>
    <lineage>
        <taxon>Bacteria</taxon>
        <taxon>Bacillati</taxon>
        <taxon>Bacillota</taxon>
        <taxon>Clostridia</taxon>
        <taxon>Eubacteriales</taxon>
        <taxon>Clostridiaceae</taxon>
        <taxon>Clostridium</taxon>
    </lineage>
</organism>
<reference evidence="3 4" key="1">
    <citation type="submission" date="2015-09" db="EMBL/GenBank/DDBJ databases">
        <authorList>
            <consortium name="Pathogen Informatics"/>
        </authorList>
    </citation>
    <scope>NUCLEOTIDE SEQUENCE [LARGE SCALE GENOMIC DNA]</scope>
    <source>
        <strain evidence="3 4">2789STDY5834956</strain>
    </source>
</reference>
<name>A0A174RSX3_9CLOT</name>
<dbReference type="AlphaFoldDB" id="A0A174RSX3"/>
<gene>
    <name evidence="3" type="ORF">ERS852568_01039</name>
</gene>
<keyword evidence="1" id="KW-0051">Antiviral defense</keyword>
<evidence type="ECO:0000256" key="1">
    <source>
        <dbReference type="ARBA" id="ARBA00023118"/>
    </source>
</evidence>
<evidence type="ECO:0000313" key="4">
    <source>
        <dbReference type="Proteomes" id="UP000095563"/>
    </source>
</evidence>
<dbReference type="GO" id="GO:0051607">
    <property type="term" value="P:defense response to virus"/>
    <property type="evidence" value="ECO:0007669"/>
    <property type="project" value="UniProtKB-KW"/>
</dbReference>
<evidence type="ECO:0000313" key="3">
    <source>
        <dbReference type="EMBL" id="CUP85409.1"/>
    </source>
</evidence>
<protein>
    <submittedName>
        <fullName evidence="3">CRISPR-associated autoregulator DevR family protein protein</fullName>
    </submittedName>
</protein>
<dbReference type="EMBL" id="CZBO01000001">
    <property type="protein sequence ID" value="CUP85409.1"/>
    <property type="molecule type" value="Genomic_DNA"/>
</dbReference>
<dbReference type="Pfam" id="PF01905">
    <property type="entry name" value="DevR"/>
    <property type="match status" value="1"/>
</dbReference>
<evidence type="ECO:0000256" key="2">
    <source>
        <dbReference type="ARBA" id="ARBA00025626"/>
    </source>
</evidence>
<accession>A0A174RSX3</accession>
<sequence length="295" mass="33387">MNKKSLTLTVLSNITSNYGEGLGNISSVQKVFRNGKIYATRSRESLKNGIMVQSGLYDDLETIIDKKVNQKAVSKDLNVTNCRALEGGYMNTVNNTYVRNSSFYLTDAVACNEFVNEYRFHNNLYMATNYAKEKGINLQAKAGEAGLMPYQYEYDKSLKQYSMTIDLEMIGRDENFDSEEVSNEEKATRVKMLLNAVENLSLVVKGNLDNAEPIFIVGGLVNRKTHYFENVVSVKNNKLEVTEDLKDRIDNGCYVGLLEGENLANEGEIKEKLNPLSIRKFFAKLEEEVDNYYGI</sequence>
<dbReference type="RefSeq" id="WP_055207016.1">
    <property type="nucleotide sequence ID" value="NZ_CZBO01000001.1"/>
</dbReference>
<dbReference type="InterPro" id="IPR013414">
    <property type="entry name" value="Cas7/Cst2/DevR_sub_I-B/Tneap"/>
</dbReference>
<dbReference type="Proteomes" id="UP000095563">
    <property type="component" value="Unassembled WGS sequence"/>
</dbReference>
<dbReference type="NCBIfam" id="TIGR01875">
    <property type="entry name" value="cas_MJ0381"/>
    <property type="match status" value="1"/>
</dbReference>
<dbReference type="NCBIfam" id="TIGR02585">
    <property type="entry name" value="cas_Cst2_DevR"/>
    <property type="match status" value="1"/>
</dbReference>
<proteinExistence type="predicted"/>
<comment type="function">
    <text evidence="2">CRISPR (clustered regularly interspaced short palindromic repeat) is an adaptive immune system that provides protection against mobile genetic elements (viruses, transposable elements and conjugative plasmids). CRISPR clusters contain spacers, sequences complementary to antecedent mobile elements, and target invading nucleic acids. CRISPR clusters are transcribed and processed into CRISPR RNA (crRNA).</text>
</comment>
<dbReference type="InterPro" id="IPR010154">
    <property type="entry name" value="CRISPR-assoc_Cas7/Cst2/DevR"/>
</dbReference>